<keyword evidence="2" id="KW-1185">Reference proteome</keyword>
<dbReference type="EMBL" id="CP081303">
    <property type="protein sequence ID" value="QZE12995.1"/>
    <property type="molecule type" value="Genomic_DNA"/>
</dbReference>
<reference evidence="1" key="1">
    <citation type="submission" date="2021-08" db="EMBL/GenBank/DDBJ databases">
        <title>Novel anaerobic bacterium isolated from sea squirt in East Sea, Republic of Korea.</title>
        <authorList>
            <person name="Nguyen T.H."/>
            <person name="Li Z."/>
            <person name="Lee Y.-J."/>
            <person name="Ko J."/>
            <person name="Kim S.-G."/>
        </authorList>
    </citation>
    <scope>NUCLEOTIDE SEQUENCE</scope>
    <source>
        <strain evidence="1">KCTC 25031</strain>
    </source>
</reference>
<protein>
    <submittedName>
        <fullName evidence="1">Uncharacterized protein</fullName>
    </submittedName>
</protein>
<accession>A0AC61NM35</accession>
<gene>
    <name evidence="1" type="ORF">K4L44_10380</name>
</gene>
<evidence type="ECO:0000313" key="1">
    <source>
        <dbReference type="EMBL" id="QZE12995.1"/>
    </source>
</evidence>
<organism evidence="1 2">
    <name type="scientific">Halosquirtibacter laminarini</name>
    <dbReference type="NCBI Taxonomy" id="3374600"/>
    <lineage>
        <taxon>Bacteria</taxon>
        <taxon>Pseudomonadati</taxon>
        <taxon>Bacteroidota</taxon>
        <taxon>Bacteroidia</taxon>
        <taxon>Marinilabiliales</taxon>
        <taxon>Prolixibacteraceae</taxon>
        <taxon>Halosquirtibacter</taxon>
    </lineage>
</organism>
<name>A0AC61NM35_9BACT</name>
<proteinExistence type="predicted"/>
<dbReference type="Proteomes" id="UP000826212">
    <property type="component" value="Chromosome"/>
</dbReference>
<evidence type="ECO:0000313" key="2">
    <source>
        <dbReference type="Proteomes" id="UP000826212"/>
    </source>
</evidence>
<sequence>MNHQPSHSYYQKTLSTKQHKAIKAKRVSRWVGTTRLLLFLAICYTFYLFTNGLSFLYILLPLIPFAVLHIYDLKHQRYRNKLSILIKILEAEIASLEGDISKFRDGKEYIDSKHNYSYDLEIFGQKSLFQLINRTATKEGADHLASLLQDTDRSAEEVRENQKATKELSSKITWRQNILAEGWNTPLHITPLKEAASDYKKIITSKGQIVIAILLTLFNITAIVTASLGILSPSIAIITVLLLIASAGALAKKINKQQLLLDTTISSMRGLEQLLQLVYQESSTFQDTKLKRLAKSLCGEDDSFISEIKELNSIISALDQRANLVVAVLLNGLYFRDFWVVLRTDRWFIKNQNNVSRWLEHIAELDALCSLSHISYHYNTTTYPEVSQEKVYDAEEVVHPLIPKDEVVGNNIEIQQQHTIHIVTGANMAGKSTYLRTVGINLILASTGSTVFAKKMQFRPTALFSSMRNTDQLTEGISFFHAELIRLKQMRTHLESHQNSFILLDEILKGTNSEDKLKGSRIVLEKILDYPCSGIVATHDLELKHLEEEKPEHFHNYCFEFTYEEEEILFDYRLREGATQKMNASYLLKKIFLES</sequence>